<reference evidence="1 2" key="1">
    <citation type="submission" date="2018-11" db="EMBL/GenBank/DDBJ databases">
        <authorList>
            <consortium name="Pathogen Informatics"/>
        </authorList>
    </citation>
    <scope>NUCLEOTIDE SEQUENCE [LARGE SCALE GENOMIC DNA]</scope>
</reference>
<dbReference type="AlphaFoldDB" id="A0A3P7ET11"/>
<sequence length="139" mass="14988">MSRLLESTAAIYAVSSCCGEGRTMSDIRYEINLKRHLVTPQLKCICSTFNDRLCEIVAISASEDVTTWKVLLSAVEKLLERCCDMVQRVSNGLPPRGGVHGAFCVARACFCLLDVCPALGATVVTATARLLAEETKSGS</sequence>
<name>A0A3P7ET11_HYDTA</name>
<organism evidence="1 2">
    <name type="scientific">Hydatigena taeniaeformis</name>
    <name type="common">Feline tapeworm</name>
    <name type="synonym">Taenia taeniaeformis</name>
    <dbReference type="NCBI Taxonomy" id="6205"/>
    <lineage>
        <taxon>Eukaryota</taxon>
        <taxon>Metazoa</taxon>
        <taxon>Spiralia</taxon>
        <taxon>Lophotrochozoa</taxon>
        <taxon>Platyhelminthes</taxon>
        <taxon>Cestoda</taxon>
        <taxon>Eucestoda</taxon>
        <taxon>Cyclophyllidea</taxon>
        <taxon>Taeniidae</taxon>
        <taxon>Hydatigera</taxon>
    </lineage>
</organism>
<dbReference type="EMBL" id="UYWX01006542">
    <property type="protein sequence ID" value="VDM26441.1"/>
    <property type="molecule type" value="Genomic_DNA"/>
</dbReference>
<accession>A0A3P7ET11</accession>
<keyword evidence="2" id="KW-1185">Reference proteome</keyword>
<dbReference type="PROSITE" id="PS51257">
    <property type="entry name" value="PROKAR_LIPOPROTEIN"/>
    <property type="match status" value="1"/>
</dbReference>
<gene>
    <name evidence="1" type="ORF">TTAC_LOCUS5193</name>
</gene>
<evidence type="ECO:0000313" key="1">
    <source>
        <dbReference type="EMBL" id="VDM26441.1"/>
    </source>
</evidence>
<evidence type="ECO:0000313" key="2">
    <source>
        <dbReference type="Proteomes" id="UP000274429"/>
    </source>
</evidence>
<dbReference type="Proteomes" id="UP000274429">
    <property type="component" value="Unassembled WGS sequence"/>
</dbReference>
<protein>
    <submittedName>
        <fullName evidence="1">Uncharacterized protein</fullName>
    </submittedName>
</protein>
<proteinExistence type="predicted"/>